<organism evidence="7">
    <name type="scientific">Nannochloropsis gaditana (strain CCMP526)</name>
    <name type="common">Green microalga</name>
    <name type="synonym">Microchloropsis gaditana</name>
    <dbReference type="NCBI Taxonomy" id="1093141"/>
    <lineage>
        <taxon>Eukaryota</taxon>
        <taxon>Sar</taxon>
        <taxon>Stramenopiles</taxon>
        <taxon>Ochrophyta</taxon>
        <taxon>Eustigmatophyceae</taxon>
        <taxon>Eustigmatales</taxon>
        <taxon>Monodopsidaceae</taxon>
        <taxon>Nannochloropsis</taxon>
    </lineage>
</organism>
<dbReference type="Pfam" id="PF15519">
    <property type="entry name" value="RBM39linker"/>
    <property type="match status" value="1"/>
</dbReference>
<dbReference type="Pfam" id="PF00076">
    <property type="entry name" value="RRM_1"/>
    <property type="match status" value="2"/>
</dbReference>
<evidence type="ECO:0000256" key="5">
    <source>
        <dbReference type="SAM" id="MobiDB-lite"/>
    </source>
</evidence>
<proteinExistence type="evidence at transcript level"/>
<feature type="compositionally biased region" description="Basic and acidic residues" evidence="5">
    <location>
        <begin position="61"/>
        <end position="80"/>
    </location>
</feature>
<feature type="domain" description="RRM" evidence="6">
    <location>
        <begin position="83"/>
        <end position="162"/>
    </location>
</feature>
<evidence type="ECO:0000256" key="2">
    <source>
        <dbReference type="ARBA" id="ARBA00022737"/>
    </source>
</evidence>
<protein>
    <submittedName>
        <fullName evidence="7">Rna binding motif protein 39b</fullName>
    </submittedName>
</protein>
<reference evidence="7" key="2">
    <citation type="journal article" date="2012" name="Nat. Commun.">
        <title>Draft genome sequence and genetic transformation of the oleaginous alga Nannochloropis gaditana.</title>
        <authorList>
            <person name="Radakovits R."/>
            <person name="Jinkerson R.E."/>
            <person name="Fuerstenberg S.I."/>
            <person name="Tae H."/>
            <person name="Settlage R.E."/>
            <person name="Boore J.L."/>
            <person name="Posewitz M.C."/>
        </authorList>
    </citation>
    <scope>NUCLEOTIDE SEQUENCE</scope>
    <source>
        <strain evidence="7">CCMP526</strain>
    </source>
</reference>
<dbReference type="EMBL" id="JU965523">
    <property type="protein sequence ID" value="AFJ68729.1"/>
    <property type="molecule type" value="mRNA"/>
</dbReference>
<feature type="compositionally biased region" description="Basic residues" evidence="5">
    <location>
        <begin position="36"/>
        <end position="53"/>
    </location>
</feature>
<sequence length="456" mass="50513">AGGREGDRKRSRRSPSRSRSRSRDRSYRRGQGGSSRRAHRSRSRSSSRPRRPRPPSPPRSRPPERDERTKEQKELDELTKDQRTVFISQLVMKADERAVRAFFENFGKVRSVVMLRDRSTGKHKGFAYVEMADLETIPNVLLMNDQVPDFQKFPIAVKASEAEKNYLAKQEAIAKGTVRPDGGRKRNVGQPNKVFLGNLHPNITEEDLMDLLKPFGEVQGLALAKNEEGVSKGFAFATFSKVEEAQTVMTQLGGVPLADRPIKVGPVNDRGVEAVAMASSVPASGPATGNWRLDDAGVLPMDAAARAELMSKLGAAAGIQVPVSAGPGAQQLQLQQLQQQQLLQQQPPPIVGIPSRALLLKNMFDPAEEKDDGWELDIQDDVEDEGRKFGEVRHVRVDVKGPGGHVYMLFKEGEEEGAQKSAQALNGRWFAGRMIMVEYLPLARYLESYPDAEKGE</sequence>
<dbReference type="PANTHER" id="PTHR48036">
    <property type="entry name" value="SPLICING FACTOR (PAD-1), PUTATIVE (AFU_ORTHOLOGUE AFUA_1G15810)-RELATED"/>
    <property type="match status" value="1"/>
</dbReference>
<dbReference type="GO" id="GO:0006397">
    <property type="term" value="P:mRNA processing"/>
    <property type="evidence" value="ECO:0007669"/>
    <property type="project" value="InterPro"/>
</dbReference>
<dbReference type="SUPFAM" id="SSF54928">
    <property type="entry name" value="RNA-binding domain, RBD"/>
    <property type="match status" value="2"/>
</dbReference>
<feature type="region of interest" description="Disordered" evidence="5">
    <location>
        <begin position="1"/>
        <end position="80"/>
    </location>
</feature>
<dbReference type="GO" id="GO:0005634">
    <property type="term" value="C:nucleus"/>
    <property type="evidence" value="ECO:0007669"/>
    <property type="project" value="InterPro"/>
</dbReference>
<keyword evidence="2" id="KW-0677">Repeat</keyword>
<dbReference type="PROSITE" id="PS50102">
    <property type="entry name" value="RRM"/>
    <property type="match status" value="2"/>
</dbReference>
<dbReference type="NCBIfam" id="TIGR01622">
    <property type="entry name" value="SF-CC1"/>
    <property type="match status" value="1"/>
</dbReference>
<dbReference type="InterPro" id="IPR035979">
    <property type="entry name" value="RBD_domain_sf"/>
</dbReference>
<dbReference type="GO" id="GO:0003723">
    <property type="term" value="F:RNA binding"/>
    <property type="evidence" value="ECO:0007669"/>
    <property type="project" value="UniProtKB-UniRule"/>
</dbReference>
<keyword evidence="1" id="KW-0597">Phosphoprotein</keyword>
<evidence type="ECO:0000256" key="4">
    <source>
        <dbReference type="PROSITE-ProRule" id="PRU00176"/>
    </source>
</evidence>
<evidence type="ECO:0000259" key="6">
    <source>
        <dbReference type="PROSITE" id="PS50102"/>
    </source>
</evidence>
<gene>
    <name evidence="7" type="ORF">NGATSA_3002700</name>
</gene>
<feature type="non-terminal residue" evidence="7">
    <location>
        <position position="1"/>
    </location>
</feature>
<reference evidence="7" key="1">
    <citation type="journal article" date="2012" name="Bioengineered">
        <title>Additional insights into the genome of the oleaginous model alga Nannochloropsis gaditana.</title>
        <authorList>
            <person name="Jinkerson R.E."/>
            <person name="Radakovits R."/>
            <person name="Posewitz M.C."/>
        </authorList>
    </citation>
    <scope>NUCLEOTIDE SEQUENCE</scope>
    <source>
        <strain evidence="7">CCMP526</strain>
    </source>
</reference>
<evidence type="ECO:0000256" key="1">
    <source>
        <dbReference type="ARBA" id="ARBA00022553"/>
    </source>
</evidence>
<feature type="compositionally biased region" description="Basic residues" evidence="5">
    <location>
        <begin position="9"/>
        <end position="20"/>
    </location>
</feature>
<dbReference type="CDD" id="cd12285">
    <property type="entry name" value="RRM3_RBM39_like"/>
    <property type="match status" value="1"/>
</dbReference>
<dbReference type="InterPro" id="IPR006509">
    <property type="entry name" value="RBM39_SF"/>
</dbReference>
<dbReference type="SMART" id="SM00360">
    <property type="entry name" value="RRM"/>
    <property type="match status" value="3"/>
</dbReference>
<dbReference type="Gene3D" id="3.30.70.330">
    <property type="match status" value="3"/>
</dbReference>
<dbReference type="AlphaFoldDB" id="I2CP96"/>
<keyword evidence="3 4" id="KW-0694">RNA-binding</keyword>
<feature type="domain" description="RRM" evidence="6">
    <location>
        <begin position="192"/>
        <end position="269"/>
    </location>
</feature>
<evidence type="ECO:0000313" key="7">
    <source>
        <dbReference type="EMBL" id="AFJ68729.1"/>
    </source>
</evidence>
<dbReference type="InterPro" id="IPR029123">
    <property type="entry name" value="RBM39_linker"/>
</dbReference>
<name>I2CP96_NANGC</name>
<accession>I2CP96</accession>
<evidence type="ECO:0000256" key="3">
    <source>
        <dbReference type="ARBA" id="ARBA00022884"/>
    </source>
</evidence>
<dbReference type="InterPro" id="IPR000504">
    <property type="entry name" value="RRM_dom"/>
</dbReference>
<dbReference type="InterPro" id="IPR012677">
    <property type="entry name" value="Nucleotide-bd_a/b_plait_sf"/>
</dbReference>